<dbReference type="OrthoDB" id="5124510at2"/>
<accession>A0A1V2IC05</accession>
<proteinExistence type="predicted"/>
<evidence type="ECO:0000313" key="2">
    <source>
        <dbReference type="Proteomes" id="UP000188929"/>
    </source>
</evidence>
<sequence>MALGNAKPTFTCDSCGRRRSGASTTSVTGRRLCAECDDQLTGAAAGVMASQGRVGEAIATAGWFTALRAHRRSRPSPGDSA</sequence>
<gene>
    <name evidence="1" type="ORF">BL253_16960</name>
</gene>
<keyword evidence="2" id="KW-1185">Reference proteome</keyword>
<dbReference type="Proteomes" id="UP000188929">
    <property type="component" value="Unassembled WGS sequence"/>
</dbReference>
<reference evidence="2" key="1">
    <citation type="submission" date="2016-10" db="EMBL/GenBank/DDBJ databases">
        <title>Frankia sp. NRRL B-16386 Genome sequencing.</title>
        <authorList>
            <person name="Ghodhbane-Gtari F."/>
            <person name="Swanson E."/>
            <person name="Gueddou A."/>
            <person name="Hezbri K."/>
            <person name="Ktari K."/>
            <person name="Nouioui I."/>
            <person name="Morris K."/>
            <person name="Simpson S."/>
            <person name="Abebe-Akele F."/>
            <person name="Thomas K."/>
            <person name="Gtari M."/>
            <person name="Tisa L.S."/>
        </authorList>
    </citation>
    <scope>NUCLEOTIDE SEQUENCE [LARGE SCALE GENOMIC DNA]</scope>
    <source>
        <strain evidence="2">NRRL B-16386</strain>
    </source>
</reference>
<dbReference type="EMBL" id="MOMC01000032">
    <property type="protein sequence ID" value="ONH29538.1"/>
    <property type="molecule type" value="Genomic_DNA"/>
</dbReference>
<name>A0A1V2IC05_9ACTN</name>
<comment type="caution">
    <text evidence="1">The sequence shown here is derived from an EMBL/GenBank/DDBJ whole genome shotgun (WGS) entry which is preliminary data.</text>
</comment>
<evidence type="ECO:0000313" key="1">
    <source>
        <dbReference type="EMBL" id="ONH29538.1"/>
    </source>
</evidence>
<protein>
    <submittedName>
        <fullName evidence="1">Uncharacterized protein</fullName>
    </submittedName>
</protein>
<organism evidence="1 2">
    <name type="scientific">Pseudofrankia asymbiotica</name>
    <dbReference type="NCBI Taxonomy" id="1834516"/>
    <lineage>
        <taxon>Bacteria</taxon>
        <taxon>Bacillati</taxon>
        <taxon>Actinomycetota</taxon>
        <taxon>Actinomycetes</taxon>
        <taxon>Frankiales</taxon>
        <taxon>Frankiaceae</taxon>
        <taxon>Pseudofrankia</taxon>
    </lineage>
</organism>
<dbReference type="RefSeq" id="WP_076818093.1">
    <property type="nucleotide sequence ID" value="NZ_MOMC01000032.1"/>
</dbReference>
<dbReference type="AlphaFoldDB" id="A0A1V2IC05"/>